<dbReference type="Proteomes" id="UP000283834">
    <property type="component" value="Unassembled WGS sequence"/>
</dbReference>
<dbReference type="EMBL" id="QRWQ01000026">
    <property type="protein sequence ID" value="RGT35945.1"/>
    <property type="molecule type" value="Genomic_DNA"/>
</dbReference>
<accession>A0A412NC21</accession>
<gene>
    <name evidence="1" type="ORF">DWX36_15765</name>
</gene>
<evidence type="ECO:0000313" key="1">
    <source>
        <dbReference type="EMBL" id="RGT35945.1"/>
    </source>
</evidence>
<organism evidence="1 2">
    <name type="scientific">Mediterraneibacter gnavus</name>
    <name type="common">Ruminococcus gnavus</name>
    <dbReference type="NCBI Taxonomy" id="33038"/>
    <lineage>
        <taxon>Bacteria</taxon>
        <taxon>Bacillati</taxon>
        <taxon>Bacillota</taxon>
        <taxon>Clostridia</taxon>
        <taxon>Lachnospirales</taxon>
        <taxon>Lachnospiraceae</taxon>
        <taxon>Mediterraneibacter</taxon>
    </lineage>
</organism>
<dbReference type="AlphaFoldDB" id="A0A412NC21"/>
<evidence type="ECO:0000313" key="2">
    <source>
        <dbReference type="Proteomes" id="UP000283834"/>
    </source>
</evidence>
<reference evidence="1 2" key="1">
    <citation type="submission" date="2018-08" db="EMBL/GenBank/DDBJ databases">
        <title>A genome reference for cultivated species of the human gut microbiota.</title>
        <authorList>
            <person name="Zou Y."/>
            <person name="Xue W."/>
            <person name="Luo G."/>
        </authorList>
    </citation>
    <scope>NUCLEOTIDE SEQUENCE [LARGE SCALE GENOMIC DNA]</scope>
    <source>
        <strain evidence="1 2">AF19-16AC</strain>
    </source>
</reference>
<comment type="caution">
    <text evidence="1">The sequence shown here is derived from an EMBL/GenBank/DDBJ whole genome shotgun (WGS) entry which is preliminary data.</text>
</comment>
<proteinExistence type="predicted"/>
<name>A0A412NC21_MEDGN</name>
<protein>
    <submittedName>
        <fullName evidence="1">Uncharacterized protein</fullName>
    </submittedName>
</protein>
<sequence length="85" mass="9364">MWNAAKMEQPGGDEKSCFGAIYDFTKRMVADPARGLHGGLKILPHGLLKTWGEPCGARVKRRCGVMTTAPAETCYVPIVRVAWQM</sequence>